<feature type="binding site" evidence="15">
    <location>
        <position position="133"/>
    </location>
    <ligand>
        <name>Mg(2+)</name>
        <dbReference type="ChEBI" id="CHEBI:18420"/>
    </ligand>
</feature>
<evidence type="ECO:0000256" key="7">
    <source>
        <dbReference type="ARBA" id="ARBA00022664"/>
    </source>
</evidence>
<dbReference type="Gene3D" id="3.30.160.20">
    <property type="match status" value="1"/>
</dbReference>
<keyword evidence="10 15" id="KW-0479">Metal-binding</keyword>
<keyword evidence="5 15" id="KW-0963">Cytoplasm</keyword>
<evidence type="ECO:0000256" key="14">
    <source>
        <dbReference type="ARBA" id="ARBA00022884"/>
    </source>
</evidence>
<dbReference type="GO" id="GO:0005737">
    <property type="term" value="C:cytoplasm"/>
    <property type="evidence" value="ECO:0007669"/>
    <property type="project" value="UniProtKB-SubCell"/>
</dbReference>
<feature type="domain" description="RNase III" evidence="17">
    <location>
        <begin position="16"/>
        <end position="144"/>
    </location>
</feature>
<dbReference type="PROSITE" id="PS00517">
    <property type="entry name" value="RNASE_3_1"/>
    <property type="match status" value="1"/>
</dbReference>
<comment type="subcellular location">
    <subcellularLocation>
        <location evidence="2 15">Cytoplasm</location>
    </subcellularLocation>
</comment>
<dbReference type="NCBIfam" id="TIGR02191">
    <property type="entry name" value="RNaseIII"/>
    <property type="match status" value="1"/>
</dbReference>
<comment type="subunit">
    <text evidence="4 15">Homodimer.</text>
</comment>
<evidence type="ECO:0000256" key="9">
    <source>
        <dbReference type="ARBA" id="ARBA00022722"/>
    </source>
</evidence>
<proteinExistence type="inferred from homology"/>
<dbReference type="FunFam" id="3.30.160.20:FF:000003">
    <property type="entry name" value="Ribonuclease 3"/>
    <property type="match status" value="1"/>
</dbReference>
<evidence type="ECO:0000256" key="5">
    <source>
        <dbReference type="ARBA" id="ARBA00022490"/>
    </source>
</evidence>
<dbReference type="GO" id="GO:0042802">
    <property type="term" value="F:identical protein binding"/>
    <property type="evidence" value="ECO:0007669"/>
    <property type="project" value="UniProtKB-ARBA"/>
</dbReference>
<dbReference type="HAMAP" id="MF_00104">
    <property type="entry name" value="RNase_III"/>
    <property type="match status" value="1"/>
</dbReference>
<accession>A0A0E2E1T4</accession>
<dbReference type="CDD" id="cd10845">
    <property type="entry name" value="DSRM_RNAse_III_family"/>
    <property type="match status" value="1"/>
</dbReference>
<dbReference type="SMART" id="SM00535">
    <property type="entry name" value="RIBOc"/>
    <property type="match status" value="1"/>
</dbReference>
<dbReference type="InterPro" id="IPR011907">
    <property type="entry name" value="RNase_III"/>
</dbReference>
<dbReference type="Proteomes" id="UP000011705">
    <property type="component" value="Chromosome"/>
</dbReference>
<keyword evidence="12 15" id="KW-0378">Hydrolase</keyword>
<comment type="similarity">
    <text evidence="3">Belongs to the ribonuclease III family.</text>
</comment>
<organism evidence="18">
    <name type="scientific">Treponema denticola H-22</name>
    <dbReference type="NCBI Taxonomy" id="999432"/>
    <lineage>
        <taxon>Bacteria</taxon>
        <taxon>Pseudomonadati</taxon>
        <taxon>Spirochaetota</taxon>
        <taxon>Spirochaetia</taxon>
        <taxon>Spirochaetales</taxon>
        <taxon>Treponemataceae</taxon>
        <taxon>Treponema</taxon>
    </lineage>
</organism>
<evidence type="ECO:0000259" key="17">
    <source>
        <dbReference type="PROSITE" id="PS50142"/>
    </source>
</evidence>
<evidence type="ECO:0000256" key="6">
    <source>
        <dbReference type="ARBA" id="ARBA00022552"/>
    </source>
</evidence>
<evidence type="ECO:0000256" key="13">
    <source>
        <dbReference type="ARBA" id="ARBA00022842"/>
    </source>
</evidence>
<keyword evidence="7 15" id="KW-0507">mRNA processing</keyword>
<evidence type="ECO:0000313" key="18">
    <source>
        <dbReference type="EMBL" id="EMB30710.1"/>
    </source>
</evidence>
<dbReference type="PATRIC" id="fig|999432.5.peg.2490"/>
<dbReference type="Pfam" id="PF14622">
    <property type="entry name" value="Ribonucleas_3_3"/>
    <property type="match status" value="1"/>
</dbReference>
<dbReference type="HOGENOM" id="CLU_000907_1_3_12"/>
<keyword evidence="13 15" id="KW-0460">Magnesium</keyword>
<evidence type="ECO:0000256" key="3">
    <source>
        <dbReference type="ARBA" id="ARBA00010183"/>
    </source>
</evidence>
<dbReference type="GO" id="GO:0003725">
    <property type="term" value="F:double-stranded RNA binding"/>
    <property type="evidence" value="ECO:0007669"/>
    <property type="project" value="TreeGrafter"/>
</dbReference>
<dbReference type="InterPro" id="IPR000999">
    <property type="entry name" value="RNase_III_dom"/>
</dbReference>
<keyword evidence="15" id="KW-0699">rRNA-binding</keyword>
<name>A0A0E2E1T4_TREDN</name>
<dbReference type="Pfam" id="PF00035">
    <property type="entry name" value="dsrm"/>
    <property type="match status" value="1"/>
</dbReference>
<dbReference type="Gene3D" id="1.10.1520.10">
    <property type="entry name" value="Ribonuclease III domain"/>
    <property type="match status" value="1"/>
</dbReference>
<keyword evidence="6 15" id="KW-0698">rRNA processing</keyword>
<dbReference type="GO" id="GO:0046872">
    <property type="term" value="F:metal ion binding"/>
    <property type="evidence" value="ECO:0007669"/>
    <property type="project" value="UniProtKB-KW"/>
</dbReference>
<dbReference type="PANTHER" id="PTHR11207:SF0">
    <property type="entry name" value="RIBONUCLEASE 3"/>
    <property type="match status" value="1"/>
</dbReference>
<sequence>MFPIKSGLEPKRKQELLEFQKQAGLKFKDLRLLDLAFHHRSFSNEHNNFHANNERLEFLGDSVLGLVAASYLYKSFEDRPEGELAKIKASAVSEDALSKTASKLNISNYLVLGRGEEMSGGREKKAILADALEAVIGAYYLDSGFKTAQKFVLKLLESTIHSVLEKKFISDYKSLLQELVQKKFKTVPKYELKKASGPDHDRTFWFSVSINGKVYGPLSGKTKKEAEQSVAKVAYEDLCSESTVSK</sequence>
<comment type="cofactor">
    <cofactor evidence="15">
        <name>Mg(2+)</name>
        <dbReference type="ChEBI" id="CHEBI:18420"/>
    </cofactor>
</comment>
<dbReference type="GO" id="GO:0008033">
    <property type="term" value="P:tRNA processing"/>
    <property type="evidence" value="ECO:0007669"/>
    <property type="project" value="UniProtKB-KW"/>
</dbReference>
<keyword evidence="9 15" id="KW-0540">Nuclease</keyword>
<dbReference type="FunFam" id="1.10.1520.10:FF:000001">
    <property type="entry name" value="Ribonuclease 3"/>
    <property type="match status" value="1"/>
</dbReference>
<dbReference type="GO" id="GO:0006364">
    <property type="term" value="P:rRNA processing"/>
    <property type="evidence" value="ECO:0007669"/>
    <property type="project" value="UniProtKB-UniRule"/>
</dbReference>
<comment type="catalytic activity">
    <reaction evidence="1 15">
        <text>Endonucleolytic cleavage to 5'-phosphomonoester.</text>
        <dbReference type="EC" id="3.1.26.3"/>
    </reaction>
</comment>
<evidence type="ECO:0000256" key="12">
    <source>
        <dbReference type="ARBA" id="ARBA00022801"/>
    </source>
</evidence>
<evidence type="ECO:0000256" key="10">
    <source>
        <dbReference type="ARBA" id="ARBA00022723"/>
    </source>
</evidence>
<evidence type="ECO:0000259" key="16">
    <source>
        <dbReference type="PROSITE" id="PS50137"/>
    </source>
</evidence>
<feature type="binding site" evidence="15">
    <location>
        <position position="130"/>
    </location>
    <ligand>
        <name>Mg(2+)</name>
        <dbReference type="ChEBI" id="CHEBI:18420"/>
    </ligand>
</feature>
<evidence type="ECO:0000256" key="15">
    <source>
        <dbReference type="HAMAP-Rule" id="MF_00104"/>
    </source>
</evidence>
<evidence type="ECO:0000256" key="8">
    <source>
        <dbReference type="ARBA" id="ARBA00022694"/>
    </source>
</evidence>
<evidence type="ECO:0000256" key="11">
    <source>
        <dbReference type="ARBA" id="ARBA00022759"/>
    </source>
</evidence>
<comment type="caution">
    <text evidence="18">The sequence shown here is derived from an EMBL/GenBank/DDBJ whole genome shotgun (WGS) entry which is preliminary data.</text>
</comment>
<keyword evidence="11 15" id="KW-0255">Endonuclease</keyword>
<feature type="active site" evidence="15">
    <location>
        <position position="61"/>
    </location>
</feature>
<dbReference type="GO" id="GO:0019843">
    <property type="term" value="F:rRNA binding"/>
    <property type="evidence" value="ECO:0007669"/>
    <property type="project" value="UniProtKB-KW"/>
</dbReference>
<protein>
    <recommendedName>
        <fullName evidence="15">Ribonuclease 3</fullName>
        <ecNumber evidence="15">3.1.26.3</ecNumber>
    </recommendedName>
    <alternativeName>
        <fullName evidence="15">Ribonuclease III</fullName>
        <shortName evidence="15">RNase III</shortName>
    </alternativeName>
</protein>
<feature type="binding site" evidence="15">
    <location>
        <position position="57"/>
    </location>
    <ligand>
        <name>Mg(2+)</name>
        <dbReference type="ChEBI" id="CHEBI:18420"/>
    </ligand>
</feature>
<reference evidence="18" key="1">
    <citation type="submission" date="2012-01" db="EMBL/GenBank/DDBJ databases">
        <title>The Genome Sequence of Treponema denticola H-22.</title>
        <authorList>
            <consortium name="The Broad Institute Genome Sequencing Platform"/>
            <person name="Earl A."/>
            <person name="Ward D."/>
            <person name="Feldgarden M."/>
            <person name="Gevers D."/>
            <person name="Blanton J.M."/>
            <person name="Fenno C.J."/>
            <person name="Baranova O.V."/>
            <person name="Mathney J."/>
            <person name="Dewhirst F.E."/>
            <person name="Izard J."/>
            <person name="Young S.K."/>
            <person name="Zeng Q."/>
            <person name="Gargeya S."/>
            <person name="Fitzgerald M."/>
            <person name="Haas B."/>
            <person name="Abouelleil A."/>
            <person name="Alvarado L."/>
            <person name="Arachchi H.M."/>
            <person name="Berlin A."/>
            <person name="Chapman S.B."/>
            <person name="Gearin G."/>
            <person name="Goldberg J."/>
            <person name="Griggs A."/>
            <person name="Gujja S."/>
            <person name="Hansen M."/>
            <person name="Heiman D."/>
            <person name="Howarth C."/>
            <person name="Larimer J."/>
            <person name="Lui A."/>
            <person name="MacDonald P.J.P."/>
            <person name="McCowen C."/>
            <person name="Montmayeur A."/>
            <person name="Murphy C."/>
            <person name="Neiman D."/>
            <person name="Pearson M."/>
            <person name="Priest M."/>
            <person name="Roberts A."/>
            <person name="Saif S."/>
            <person name="Shea T."/>
            <person name="Sisk P."/>
            <person name="Stolte C."/>
            <person name="Sykes S."/>
            <person name="Wortman J."/>
            <person name="Nusbaum C."/>
            <person name="Birren B."/>
        </authorList>
    </citation>
    <scope>NUCLEOTIDE SEQUENCE [LARGE SCALE GENOMIC DNA]</scope>
    <source>
        <strain evidence="18">H-22</strain>
    </source>
</reference>
<keyword evidence="14 15" id="KW-0694">RNA-binding</keyword>
<dbReference type="SUPFAM" id="SSF69065">
    <property type="entry name" value="RNase III domain-like"/>
    <property type="match status" value="1"/>
</dbReference>
<dbReference type="RefSeq" id="WP_002685908.1">
    <property type="nucleotide sequence ID" value="NZ_CM001795.1"/>
</dbReference>
<dbReference type="PROSITE" id="PS50137">
    <property type="entry name" value="DS_RBD"/>
    <property type="match status" value="1"/>
</dbReference>
<dbReference type="InterPro" id="IPR014720">
    <property type="entry name" value="dsRBD_dom"/>
</dbReference>
<gene>
    <name evidence="15" type="primary">rnc</name>
    <name evidence="18" type="ORF">HMPREF9726_02395</name>
</gene>
<dbReference type="GO" id="GO:0004525">
    <property type="term" value="F:ribonuclease III activity"/>
    <property type="evidence" value="ECO:0007669"/>
    <property type="project" value="UniProtKB-UniRule"/>
</dbReference>
<dbReference type="SUPFAM" id="SSF54768">
    <property type="entry name" value="dsRNA-binding domain-like"/>
    <property type="match status" value="1"/>
</dbReference>
<dbReference type="PANTHER" id="PTHR11207">
    <property type="entry name" value="RIBONUCLEASE III"/>
    <property type="match status" value="1"/>
</dbReference>
<keyword evidence="8 15" id="KW-0819">tRNA processing</keyword>
<evidence type="ECO:0000256" key="1">
    <source>
        <dbReference type="ARBA" id="ARBA00000109"/>
    </source>
</evidence>
<evidence type="ECO:0000256" key="2">
    <source>
        <dbReference type="ARBA" id="ARBA00004496"/>
    </source>
</evidence>
<dbReference type="EC" id="3.1.26.3" evidence="15"/>
<comment type="function">
    <text evidence="15">Digests double-stranded RNA. Involved in the processing of primary rRNA transcript to yield the immediate precursors to the large and small rRNAs (23S and 16S). Processes some mRNAs, and tRNAs when they are encoded in the rRNA operon. Processes pre-crRNA and tracrRNA of type II CRISPR loci if present in the organism.</text>
</comment>
<dbReference type="GO" id="GO:0006397">
    <property type="term" value="P:mRNA processing"/>
    <property type="evidence" value="ECO:0007669"/>
    <property type="project" value="UniProtKB-UniRule"/>
</dbReference>
<feature type="active site" evidence="15">
    <location>
        <position position="133"/>
    </location>
</feature>
<evidence type="ECO:0000256" key="4">
    <source>
        <dbReference type="ARBA" id="ARBA00011738"/>
    </source>
</evidence>
<dbReference type="EMBL" id="AGDV01000021">
    <property type="protein sequence ID" value="EMB30710.1"/>
    <property type="molecule type" value="Genomic_DNA"/>
</dbReference>
<dbReference type="GO" id="GO:0010468">
    <property type="term" value="P:regulation of gene expression"/>
    <property type="evidence" value="ECO:0007669"/>
    <property type="project" value="TreeGrafter"/>
</dbReference>
<dbReference type="SMART" id="SM00358">
    <property type="entry name" value="DSRM"/>
    <property type="match status" value="1"/>
</dbReference>
<feature type="domain" description="DRBM" evidence="16">
    <location>
        <begin position="171"/>
        <end position="240"/>
    </location>
</feature>
<dbReference type="PROSITE" id="PS50142">
    <property type="entry name" value="RNASE_3_2"/>
    <property type="match status" value="1"/>
</dbReference>
<dbReference type="CDD" id="cd00593">
    <property type="entry name" value="RIBOc"/>
    <property type="match status" value="1"/>
</dbReference>
<dbReference type="InterPro" id="IPR036389">
    <property type="entry name" value="RNase_III_sf"/>
</dbReference>
<dbReference type="AlphaFoldDB" id="A0A0E2E1T4"/>